<sequence>MQQTVSGRICLLLLLILNGVCACTHFSHSAAVFVAFVRNCYRIFYEIKYATKTL</sequence>
<protein>
    <submittedName>
        <fullName evidence="1">Uncharacterized protein</fullName>
    </submittedName>
</protein>
<evidence type="ECO:0000313" key="2">
    <source>
        <dbReference type="Proteomes" id="UP000001822"/>
    </source>
</evidence>
<dbReference type="AlphaFoldDB" id="A0A6N4ST80"/>
<keyword evidence="2" id="KW-1185">Reference proteome</keyword>
<accession>A0A6N4ST80</accession>
<dbReference type="Proteomes" id="UP000001822">
    <property type="component" value="Chromosome"/>
</dbReference>
<name>A0A6N4ST80_CYTH3</name>
<evidence type="ECO:0000313" key="1">
    <source>
        <dbReference type="EMBL" id="ABG59579.1"/>
    </source>
</evidence>
<gene>
    <name evidence="1" type="ordered locus">CHU_2318</name>
</gene>
<proteinExistence type="predicted"/>
<dbReference type="EMBL" id="CP000383">
    <property type="protein sequence ID" value="ABG59579.1"/>
    <property type="molecule type" value="Genomic_DNA"/>
</dbReference>
<dbReference type="KEGG" id="chu:CHU_2318"/>
<reference evidence="1 2" key="1">
    <citation type="journal article" date="2007" name="Appl. Environ. Microbiol.">
        <title>Genome sequence of the cellulolytic gliding bacterium Cytophaga hutchinsonii.</title>
        <authorList>
            <person name="Xie G."/>
            <person name="Bruce D.C."/>
            <person name="Challacombe J.F."/>
            <person name="Chertkov O."/>
            <person name="Detter J.C."/>
            <person name="Gilna P."/>
            <person name="Han C.S."/>
            <person name="Lucas S."/>
            <person name="Misra M."/>
            <person name="Myers G.L."/>
            <person name="Richardson P."/>
            <person name="Tapia R."/>
            <person name="Thayer N."/>
            <person name="Thompson L.S."/>
            <person name="Brettin T.S."/>
            <person name="Henrissat B."/>
            <person name="Wilson D.B."/>
            <person name="McBride M.J."/>
        </authorList>
    </citation>
    <scope>NUCLEOTIDE SEQUENCE [LARGE SCALE GENOMIC DNA]</scope>
    <source>
        <strain evidence="2">ATCC 33406 / DSM 1761 / CIP 103989 / NBRC 15051 / NCIMB 9469 / D465</strain>
    </source>
</reference>
<organism evidence="1 2">
    <name type="scientific">Cytophaga hutchinsonii (strain ATCC 33406 / DSM 1761 / CIP 103989 / NBRC 15051 / NCIMB 9469 / D465)</name>
    <dbReference type="NCBI Taxonomy" id="269798"/>
    <lineage>
        <taxon>Bacteria</taxon>
        <taxon>Pseudomonadati</taxon>
        <taxon>Bacteroidota</taxon>
        <taxon>Cytophagia</taxon>
        <taxon>Cytophagales</taxon>
        <taxon>Cytophagaceae</taxon>
        <taxon>Cytophaga</taxon>
    </lineage>
</organism>